<comment type="caution">
    <text evidence="2">The sequence shown here is derived from an EMBL/GenBank/DDBJ whole genome shotgun (WGS) entry which is preliminary data.</text>
</comment>
<dbReference type="AlphaFoldDB" id="A0A2B8B3M2"/>
<evidence type="ECO:0000313" key="2">
    <source>
        <dbReference type="EMBL" id="PGH55874.1"/>
    </source>
</evidence>
<name>A0A2B8B3M2_9PROT</name>
<sequence>MADTPDAAPPYPWSQEGEPVPDIHLLISIGTALTKHSGLLTTRRADSMTREIIAREVIAHLRRSGYRITFGPGAPEHGTPAGTAAGAMIKP</sequence>
<evidence type="ECO:0000256" key="1">
    <source>
        <dbReference type="SAM" id="MobiDB-lite"/>
    </source>
</evidence>
<feature type="region of interest" description="Disordered" evidence="1">
    <location>
        <begin position="70"/>
        <end position="91"/>
    </location>
</feature>
<dbReference type="RefSeq" id="WP_098738587.1">
    <property type="nucleotide sequence ID" value="NZ_PDKW01000042.1"/>
</dbReference>
<organism evidence="2 3">
    <name type="scientific">Azospirillum palustre</name>
    <dbReference type="NCBI Taxonomy" id="2044885"/>
    <lineage>
        <taxon>Bacteria</taxon>
        <taxon>Pseudomonadati</taxon>
        <taxon>Pseudomonadota</taxon>
        <taxon>Alphaproteobacteria</taxon>
        <taxon>Rhodospirillales</taxon>
        <taxon>Azospirillaceae</taxon>
        <taxon>Azospirillum</taxon>
    </lineage>
</organism>
<gene>
    <name evidence="2" type="ORF">CRT60_21725</name>
</gene>
<proteinExistence type="predicted"/>
<dbReference type="Proteomes" id="UP000225379">
    <property type="component" value="Unassembled WGS sequence"/>
</dbReference>
<reference evidence="3" key="1">
    <citation type="submission" date="2017-10" db="EMBL/GenBank/DDBJ databases">
        <authorList>
            <person name="Kravchenko I.K."/>
            <person name="Grouzdev D.S."/>
        </authorList>
    </citation>
    <scope>NUCLEOTIDE SEQUENCE [LARGE SCALE GENOMIC DNA]</scope>
    <source>
        <strain evidence="3">B2</strain>
    </source>
</reference>
<evidence type="ECO:0000313" key="3">
    <source>
        <dbReference type="Proteomes" id="UP000225379"/>
    </source>
</evidence>
<protein>
    <submittedName>
        <fullName evidence="2">Uncharacterized protein</fullName>
    </submittedName>
</protein>
<dbReference type="OrthoDB" id="9965647at2"/>
<keyword evidence="3" id="KW-1185">Reference proteome</keyword>
<accession>A0A2B8B3M2</accession>
<dbReference type="EMBL" id="PDKW01000042">
    <property type="protein sequence ID" value="PGH55874.1"/>
    <property type="molecule type" value="Genomic_DNA"/>
</dbReference>